<dbReference type="KEGG" id="lyd:D7I47_00590"/>
<accession>A0A387B0A1</accession>
<evidence type="ECO:0000313" key="3">
    <source>
        <dbReference type="Proteomes" id="UP000278886"/>
    </source>
</evidence>
<keyword evidence="1" id="KW-1133">Transmembrane helix</keyword>
<dbReference type="RefSeq" id="WP_120761245.1">
    <property type="nucleotide sequence ID" value="NZ_CP032630.1"/>
</dbReference>
<dbReference type="Proteomes" id="UP000278886">
    <property type="component" value="Chromosome"/>
</dbReference>
<evidence type="ECO:0000313" key="2">
    <source>
        <dbReference type="EMBL" id="AYF96894.1"/>
    </source>
</evidence>
<organism evidence="2 3">
    <name type="scientific">Protaetiibacter intestinalis</name>
    <dbReference type="NCBI Taxonomy" id="2419774"/>
    <lineage>
        <taxon>Bacteria</taxon>
        <taxon>Bacillati</taxon>
        <taxon>Actinomycetota</taxon>
        <taxon>Actinomycetes</taxon>
        <taxon>Micrococcales</taxon>
        <taxon>Microbacteriaceae</taxon>
        <taxon>Protaetiibacter</taxon>
    </lineage>
</organism>
<evidence type="ECO:0000256" key="1">
    <source>
        <dbReference type="SAM" id="Phobius"/>
    </source>
</evidence>
<protein>
    <submittedName>
        <fullName evidence="2">Uncharacterized protein</fullName>
    </submittedName>
</protein>
<feature type="transmembrane region" description="Helical" evidence="1">
    <location>
        <begin position="39"/>
        <end position="59"/>
    </location>
</feature>
<reference evidence="3" key="1">
    <citation type="submission" date="2018-09" db="EMBL/GenBank/DDBJ databases">
        <title>Genome sequencing of strain 2DFWR-13.</title>
        <authorList>
            <person name="Heo J."/>
            <person name="Kim S.-J."/>
            <person name="Kwon S.-W."/>
        </authorList>
    </citation>
    <scope>NUCLEOTIDE SEQUENCE [LARGE SCALE GENOMIC DNA]</scope>
    <source>
        <strain evidence="3">2DFWR-13</strain>
    </source>
</reference>
<keyword evidence="1" id="KW-0812">Transmembrane</keyword>
<dbReference type="AlphaFoldDB" id="A0A387B0A1"/>
<sequence>MSGVLALLIVALAASAATALVLAVVLLRRQGRLDVRRGIAAGSLAAVTCAAAVVGVAALQPAPLPAVQPVSAVTVADAPAPAPVDVQLPTLALDG</sequence>
<name>A0A387B0A1_9MICO</name>
<proteinExistence type="predicted"/>
<keyword evidence="1" id="KW-0472">Membrane</keyword>
<gene>
    <name evidence="2" type="ORF">D7I47_00590</name>
</gene>
<keyword evidence="3" id="KW-1185">Reference proteome</keyword>
<dbReference type="EMBL" id="CP032630">
    <property type="protein sequence ID" value="AYF96894.1"/>
    <property type="molecule type" value="Genomic_DNA"/>
</dbReference>